<comment type="subunit">
    <text evidence="9">Component of the Sec protein translocase complex. Heterotrimer consisting of SecY, SecE and SecG subunits. The heterotrimers can form oligomers, although 1 heterotrimer is thought to be able to translocate proteins. Interacts with the ribosome. Interacts with SecDF, and other proteins may be involved. Interacts with SecA.</text>
</comment>
<dbReference type="Proteomes" id="UP000295008">
    <property type="component" value="Unassembled WGS sequence"/>
</dbReference>
<comment type="caution">
    <text evidence="10">The sequence shown here is derived from an EMBL/GenBank/DDBJ whole genome shotgun (WGS) entry which is preliminary data.</text>
</comment>
<accession>A0A4R1QKU2</accession>
<dbReference type="HAMAP" id="MF_00422">
    <property type="entry name" value="SecE"/>
    <property type="match status" value="1"/>
</dbReference>
<keyword evidence="8 9" id="KW-0472">Membrane</keyword>
<dbReference type="InterPro" id="IPR005807">
    <property type="entry name" value="SecE_bac"/>
</dbReference>
<keyword evidence="4 9" id="KW-0812">Transmembrane</keyword>
<evidence type="ECO:0000256" key="2">
    <source>
        <dbReference type="ARBA" id="ARBA00022448"/>
    </source>
</evidence>
<evidence type="ECO:0000256" key="9">
    <source>
        <dbReference type="HAMAP-Rule" id="MF_00422"/>
    </source>
</evidence>
<evidence type="ECO:0000256" key="7">
    <source>
        <dbReference type="ARBA" id="ARBA00023010"/>
    </source>
</evidence>
<comment type="function">
    <text evidence="9">Essential subunit of the Sec protein translocation channel SecYEG. Clamps together the 2 halves of SecY. May contact the channel plug during translocation.</text>
</comment>
<reference evidence="10 11" key="1">
    <citation type="submission" date="2019-03" db="EMBL/GenBank/DDBJ databases">
        <title>Genomic Encyclopedia of Type Strains, Phase IV (KMG-IV): sequencing the most valuable type-strain genomes for metagenomic binning, comparative biology and taxonomic classification.</title>
        <authorList>
            <person name="Goeker M."/>
        </authorList>
    </citation>
    <scope>NUCLEOTIDE SEQUENCE [LARGE SCALE GENOMIC DNA]</scope>
    <source>
        <strain evidence="10 11">LX-B</strain>
    </source>
</reference>
<dbReference type="RefSeq" id="WP_132018102.1">
    <property type="nucleotide sequence ID" value="NZ_SLUN01000065.1"/>
</dbReference>
<dbReference type="PANTHER" id="PTHR33910:SF1">
    <property type="entry name" value="PROTEIN TRANSLOCASE SUBUNIT SECE"/>
    <property type="match status" value="1"/>
</dbReference>
<evidence type="ECO:0000256" key="1">
    <source>
        <dbReference type="ARBA" id="ARBA00004370"/>
    </source>
</evidence>
<keyword evidence="11" id="KW-1185">Reference proteome</keyword>
<comment type="similarity">
    <text evidence="9">Belongs to the SecE/SEC61-gamma family.</text>
</comment>
<dbReference type="PANTHER" id="PTHR33910">
    <property type="entry name" value="PROTEIN TRANSLOCASE SUBUNIT SECE"/>
    <property type="match status" value="1"/>
</dbReference>
<keyword evidence="7 9" id="KW-0811">Translocation</keyword>
<dbReference type="GO" id="GO:0006605">
    <property type="term" value="P:protein targeting"/>
    <property type="evidence" value="ECO:0007669"/>
    <property type="project" value="UniProtKB-UniRule"/>
</dbReference>
<evidence type="ECO:0000313" key="10">
    <source>
        <dbReference type="EMBL" id="TCL54298.1"/>
    </source>
</evidence>
<evidence type="ECO:0000313" key="11">
    <source>
        <dbReference type="Proteomes" id="UP000295008"/>
    </source>
</evidence>
<evidence type="ECO:0000256" key="6">
    <source>
        <dbReference type="ARBA" id="ARBA00022989"/>
    </source>
</evidence>
<dbReference type="OrthoDB" id="9799073at2"/>
<dbReference type="GO" id="GO:0043952">
    <property type="term" value="P:protein transport by the Sec complex"/>
    <property type="evidence" value="ECO:0007669"/>
    <property type="project" value="UniProtKB-UniRule"/>
</dbReference>
<keyword evidence="3 9" id="KW-1003">Cell membrane</keyword>
<dbReference type="GO" id="GO:0005886">
    <property type="term" value="C:plasma membrane"/>
    <property type="evidence" value="ECO:0007669"/>
    <property type="project" value="UniProtKB-SubCell"/>
</dbReference>
<name>A0A4R1QKU2_HYDET</name>
<protein>
    <recommendedName>
        <fullName evidence="9">Protein translocase subunit SecE</fullName>
    </recommendedName>
</protein>
<proteinExistence type="inferred from homology"/>
<dbReference type="NCBIfam" id="TIGR00964">
    <property type="entry name" value="secE_bact"/>
    <property type="match status" value="1"/>
</dbReference>
<sequence>MQQPVKKEARFEGVQRFFRNVSAELKKVNWPSRKELTTYTIVVIATVLVVSVIITTWDWLLTVIFKVFGFYR</sequence>
<dbReference type="InterPro" id="IPR001901">
    <property type="entry name" value="Translocase_SecE/Sec61-g"/>
</dbReference>
<dbReference type="PROSITE" id="PS01067">
    <property type="entry name" value="SECE_SEC61G"/>
    <property type="match status" value="1"/>
</dbReference>
<dbReference type="AlphaFoldDB" id="A0A4R1QKU2"/>
<evidence type="ECO:0000256" key="8">
    <source>
        <dbReference type="ARBA" id="ARBA00023136"/>
    </source>
</evidence>
<dbReference type="Pfam" id="PF00584">
    <property type="entry name" value="SecE"/>
    <property type="match status" value="1"/>
</dbReference>
<evidence type="ECO:0000256" key="5">
    <source>
        <dbReference type="ARBA" id="ARBA00022927"/>
    </source>
</evidence>
<comment type="subcellular location">
    <subcellularLocation>
        <location evidence="9">Cell membrane</location>
        <topology evidence="9">Single-pass membrane protein</topology>
    </subcellularLocation>
    <subcellularLocation>
        <location evidence="1">Membrane</location>
    </subcellularLocation>
</comment>
<gene>
    <name evidence="9" type="primary">secE</name>
    <name evidence="10" type="ORF">EDC14_10653</name>
</gene>
<dbReference type="GO" id="GO:0008320">
    <property type="term" value="F:protein transmembrane transporter activity"/>
    <property type="evidence" value="ECO:0007669"/>
    <property type="project" value="UniProtKB-UniRule"/>
</dbReference>
<feature type="transmembrane region" description="Helical" evidence="9">
    <location>
        <begin position="36"/>
        <end position="57"/>
    </location>
</feature>
<dbReference type="EMBL" id="SLUN01000065">
    <property type="protein sequence ID" value="TCL54298.1"/>
    <property type="molecule type" value="Genomic_DNA"/>
</dbReference>
<evidence type="ECO:0000256" key="4">
    <source>
        <dbReference type="ARBA" id="ARBA00022692"/>
    </source>
</evidence>
<keyword evidence="2 9" id="KW-0813">Transport</keyword>
<dbReference type="InterPro" id="IPR038379">
    <property type="entry name" value="SecE_sf"/>
</dbReference>
<dbReference type="GO" id="GO:0065002">
    <property type="term" value="P:intracellular protein transmembrane transport"/>
    <property type="evidence" value="ECO:0007669"/>
    <property type="project" value="UniProtKB-UniRule"/>
</dbReference>
<dbReference type="GO" id="GO:0009306">
    <property type="term" value="P:protein secretion"/>
    <property type="evidence" value="ECO:0007669"/>
    <property type="project" value="UniProtKB-UniRule"/>
</dbReference>
<keyword evidence="6 9" id="KW-1133">Transmembrane helix</keyword>
<organism evidence="10 11">
    <name type="scientific">Hydrogenispora ethanolica</name>
    <dbReference type="NCBI Taxonomy" id="1082276"/>
    <lineage>
        <taxon>Bacteria</taxon>
        <taxon>Bacillati</taxon>
        <taxon>Bacillota</taxon>
        <taxon>Hydrogenispora</taxon>
    </lineage>
</organism>
<evidence type="ECO:0000256" key="3">
    <source>
        <dbReference type="ARBA" id="ARBA00022475"/>
    </source>
</evidence>
<dbReference type="Gene3D" id="1.20.5.1030">
    <property type="entry name" value="Preprotein translocase secy subunit"/>
    <property type="match status" value="1"/>
</dbReference>
<keyword evidence="5 9" id="KW-0653">Protein transport</keyword>